<accession>A0A7T0BZR4</accession>
<feature type="signal peptide" evidence="3">
    <location>
        <begin position="1"/>
        <end position="24"/>
    </location>
</feature>
<reference evidence="5" key="1">
    <citation type="submission" date="2020-02" db="EMBL/GenBank/DDBJ databases">
        <title>Genomic and physiological characterization of two novel Nitrospinaceae genera.</title>
        <authorList>
            <person name="Mueller A.J."/>
            <person name="Jung M.-Y."/>
            <person name="Strachan C.R."/>
            <person name="Herbold C.W."/>
            <person name="Kirkegaard R.H."/>
            <person name="Daims H."/>
        </authorList>
    </citation>
    <scope>NUCLEOTIDE SEQUENCE [LARGE SCALE GENOMIC DNA]</scope>
</reference>
<dbReference type="InterPro" id="IPR011990">
    <property type="entry name" value="TPR-like_helical_dom_sf"/>
</dbReference>
<dbReference type="EMBL" id="CP048620">
    <property type="protein sequence ID" value="QPJ63887.1"/>
    <property type="molecule type" value="Genomic_DNA"/>
</dbReference>
<dbReference type="Proteomes" id="UP000594464">
    <property type="component" value="Chromosome"/>
</dbReference>
<dbReference type="InterPro" id="IPR040239">
    <property type="entry name" value="HcpB-like"/>
</dbReference>
<gene>
    <name evidence="4" type="ORF">G3M78_00065</name>
</gene>
<dbReference type="AlphaFoldDB" id="A0A7T0BZR4"/>
<dbReference type="KEGG" id="nva:G3M78_00065"/>
<dbReference type="PANTHER" id="PTHR13891">
    <property type="entry name" value="CYTOCHROME C OXIDASE ASSEMBLY FACTOR 7"/>
    <property type="match status" value="1"/>
</dbReference>
<dbReference type="Gene3D" id="1.25.40.10">
    <property type="entry name" value="Tetratricopeptide repeat domain"/>
    <property type="match status" value="1"/>
</dbReference>
<dbReference type="InterPro" id="IPR006597">
    <property type="entry name" value="Sel1-like"/>
</dbReference>
<protein>
    <submittedName>
        <fullName evidence="4">Sel1 repeat family protein</fullName>
    </submittedName>
</protein>
<dbReference type="PANTHER" id="PTHR13891:SF1">
    <property type="entry name" value="CYTOCHROME C OXIDASE ASSEMBLY FACTOR 7"/>
    <property type="match status" value="1"/>
</dbReference>
<keyword evidence="2" id="KW-0677">Repeat</keyword>
<organism evidence="4 5">
    <name type="scientific">Candidatus Nitrohelix vancouverensis</name>
    <dbReference type="NCBI Taxonomy" id="2705534"/>
    <lineage>
        <taxon>Bacteria</taxon>
        <taxon>Pseudomonadati</taxon>
        <taxon>Nitrospinota/Tectimicrobiota group</taxon>
        <taxon>Nitrospinota</taxon>
        <taxon>Nitrospinia</taxon>
        <taxon>Nitrospinales</taxon>
        <taxon>Nitrospinaceae</taxon>
        <taxon>Candidatus Nitrohelix</taxon>
    </lineage>
</organism>
<evidence type="ECO:0000313" key="5">
    <source>
        <dbReference type="Proteomes" id="UP000594464"/>
    </source>
</evidence>
<dbReference type="SUPFAM" id="SSF81901">
    <property type="entry name" value="HCP-like"/>
    <property type="match status" value="1"/>
</dbReference>
<sequence>MKKLLKIVLGSLCLVLISSSAVWAEDDEHTKQMKIDCEKGESRPCYLLGQRYRTVELDNKTALEYYIKSCDHDDMDGCNIAGILTQQQGLQYSKHWKEAAKFYQKACDSKQDLACANMGSLKYREGRAKAALKYYKLACDLGNIVGCQNVSRLSD</sequence>
<name>A0A7T0BZR4_9BACT</name>
<comment type="similarity">
    <text evidence="1">Belongs to the hcp beta-lactamase family.</text>
</comment>
<keyword evidence="3" id="KW-0732">Signal</keyword>
<evidence type="ECO:0000256" key="3">
    <source>
        <dbReference type="SAM" id="SignalP"/>
    </source>
</evidence>
<dbReference type="SMART" id="SM00671">
    <property type="entry name" value="SEL1"/>
    <property type="match status" value="3"/>
</dbReference>
<feature type="chain" id="PRO_5032329593" evidence="3">
    <location>
        <begin position="25"/>
        <end position="155"/>
    </location>
</feature>
<evidence type="ECO:0000256" key="2">
    <source>
        <dbReference type="ARBA" id="ARBA00022737"/>
    </source>
</evidence>
<evidence type="ECO:0000313" key="4">
    <source>
        <dbReference type="EMBL" id="QPJ63887.1"/>
    </source>
</evidence>
<proteinExistence type="inferred from homology"/>
<evidence type="ECO:0000256" key="1">
    <source>
        <dbReference type="ARBA" id="ARBA00008486"/>
    </source>
</evidence>